<feature type="transmembrane region" description="Helical" evidence="1">
    <location>
        <begin position="268"/>
        <end position="287"/>
    </location>
</feature>
<organism evidence="2">
    <name type="scientific">Edafosvirus sp</name>
    <dbReference type="NCBI Taxonomy" id="2487765"/>
    <lineage>
        <taxon>Viruses</taxon>
        <taxon>Varidnaviria</taxon>
        <taxon>Bamfordvirae</taxon>
        <taxon>Nucleocytoviricota</taxon>
        <taxon>Megaviricetes</taxon>
        <taxon>Imitervirales</taxon>
        <taxon>Mimiviridae</taxon>
        <taxon>Klosneuvirinae</taxon>
    </lineage>
</organism>
<dbReference type="EMBL" id="MK072069">
    <property type="protein sequence ID" value="AYV78042.1"/>
    <property type="molecule type" value="Genomic_DNA"/>
</dbReference>
<feature type="transmembrane region" description="Helical" evidence="1">
    <location>
        <begin position="63"/>
        <end position="83"/>
    </location>
</feature>
<protein>
    <submittedName>
        <fullName evidence="2">Uncharacterized protein</fullName>
    </submittedName>
</protein>
<feature type="transmembrane region" description="Helical" evidence="1">
    <location>
        <begin position="12"/>
        <end position="33"/>
    </location>
</feature>
<proteinExistence type="predicted"/>
<feature type="transmembrane region" description="Helical" evidence="1">
    <location>
        <begin position="245"/>
        <end position="263"/>
    </location>
</feature>
<name>A0A3G4ZSZ7_9VIRU</name>
<accession>A0A3G4ZSZ7</accession>
<evidence type="ECO:0000256" key="1">
    <source>
        <dbReference type="SAM" id="Phobius"/>
    </source>
</evidence>
<keyword evidence="1" id="KW-0812">Transmembrane</keyword>
<keyword evidence="1" id="KW-1133">Transmembrane helix</keyword>
<evidence type="ECO:0000313" key="2">
    <source>
        <dbReference type="EMBL" id="AYV78042.1"/>
    </source>
</evidence>
<gene>
    <name evidence="2" type="ORF">Edafosvirus4_26</name>
</gene>
<keyword evidence="1" id="KW-0472">Membrane</keyword>
<feature type="transmembrane region" description="Helical" evidence="1">
    <location>
        <begin position="378"/>
        <end position="396"/>
    </location>
</feature>
<reference evidence="2" key="1">
    <citation type="submission" date="2018-10" db="EMBL/GenBank/DDBJ databases">
        <title>Hidden diversity of soil giant viruses.</title>
        <authorList>
            <person name="Schulz F."/>
            <person name="Alteio L."/>
            <person name="Goudeau D."/>
            <person name="Ryan E.M."/>
            <person name="Malmstrom R.R."/>
            <person name="Blanchard J."/>
            <person name="Woyke T."/>
        </authorList>
    </citation>
    <scope>NUCLEOTIDE SEQUENCE</scope>
    <source>
        <strain evidence="2">EDV1</strain>
    </source>
</reference>
<sequence>MNILQSAVKTTFLNNANLLILWLFALHFKFCYAVAELNLTQFCEILLFVITGICIIKNYCQKIWIVPISVIIITQIIIIFDTIKRFEKFDSYDSMLSIEFLINLIHVLMITMSKFIDIPKKVFPILHFSLMIIQYFLNKNINIIVGIINFIFAYSTIEITKKNLWLEIANSFHTELVTYVCAHVPTLCETVLKGIFKKETYANLYKSIVDFMTQPSNINQHIEKVAMILNKAQNITDNIIVNDNIIIYCVLPLVLIPTFIAYILTGKFIFLILTVIDIIKIVYSVLIKNESMLQIIYGKHFINTICMLRSGIDIGITTIKIVETSLHTCSVIIEGTNGIISNTTVYVKDKVSSAGNWIIETSSDGVKVVKNMVTEHPYVTATVGTSIIALAGYIWHKRNKKN</sequence>
<feature type="transmembrane region" description="Helical" evidence="1">
    <location>
        <begin position="39"/>
        <end position="56"/>
    </location>
</feature>
<feature type="transmembrane region" description="Helical" evidence="1">
    <location>
        <begin position="137"/>
        <end position="157"/>
    </location>
</feature>